<proteinExistence type="predicted"/>
<evidence type="ECO:0000256" key="1">
    <source>
        <dbReference type="SAM" id="MobiDB-lite"/>
    </source>
</evidence>
<evidence type="ECO:0000313" key="3">
    <source>
        <dbReference type="EMBL" id="KAE8132881.1"/>
    </source>
</evidence>
<protein>
    <submittedName>
        <fullName evidence="3">Uncharacterized protein</fullName>
    </submittedName>
</protein>
<organism evidence="3 4">
    <name type="scientific">Aspergillus pseudotamarii</name>
    <dbReference type="NCBI Taxonomy" id="132259"/>
    <lineage>
        <taxon>Eukaryota</taxon>
        <taxon>Fungi</taxon>
        <taxon>Dikarya</taxon>
        <taxon>Ascomycota</taxon>
        <taxon>Pezizomycotina</taxon>
        <taxon>Eurotiomycetes</taxon>
        <taxon>Eurotiomycetidae</taxon>
        <taxon>Eurotiales</taxon>
        <taxon>Aspergillaceae</taxon>
        <taxon>Aspergillus</taxon>
        <taxon>Aspergillus subgen. Circumdati</taxon>
    </lineage>
</organism>
<evidence type="ECO:0000313" key="4">
    <source>
        <dbReference type="Proteomes" id="UP000325672"/>
    </source>
</evidence>
<evidence type="ECO:0000256" key="2">
    <source>
        <dbReference type="SAM" id="SignalP"/>
    </source>
</evidence>
<dbReference type="AlphaFoldDB" id="A0A5N6SGT6"/>
<dbReference type="GeneID" id="43640096"/>
<name>A0A5N6SGT6_ASPPS</name>
<keyword evidence="2" id="KW-0732">Signal</keyword>
<keyword evidence="4" id="KW-1185">Reference proteome</keyword>
<dbReference type="Proteomes" id="UP000325672">
    <property type="component" value="Unassembled WGS sequence"/>
</dbReference>
<gene>
    <name evidence="3" type="ORF">BDV38DRAFT_260167</name>
</gene>
<feature type="chain" id="PRO_5024942885" evidence="2">
    <location>
        <begin position="18"/>
        <end position="221"/>
    </location>
</feature>
<feature type="region of interest" description="Disordered" evidence="1">
    <location>
        <begin position="128"/>
        <end position="159"/>
    </location>
</feature>
<accession>A0A5N6SGT6</accession>
<sequence length="221" mass="24566">MKLPLVLLSAFAGLAAAAVVGNSQDIGPPFTEEPSGVEKRDDTKGPPLLDFKIHKPEGRLFSRVCRRPCEIDSHCCGSDTCSSNKRCEGLFNEKFPKGYPLGQNIDWSNSTQVDYWSKLSTEQDKAHWLDNSSAPPEKRDDVKKPTPSEKPLASTADSRIQFIPTPDDLPPDFKPLVKWSPDCRKACEKDDDCCKSDTCSKDRMCEGLLMKSSLRDIPSFP</sequence>
<dbReference type="OrthoDB" id="10527762at2759"/>
<dbReference type="EMBL" id="ML743625">
    <property type="protein sequence ID" value="KAE8132881.1"/>
    <property type="molecule type" value="Genomic_DNA"/>
</dbReference>
<reference evidence="3 4" key="1">
    <citation type="submission" date="2019-04" db="EMBL/GenBank/DDBJ databases">
        <title>Friends and foes A comparative genomics study of 23 Aspergillus species from section Flavi.</title>
        <authorList>
            <consortium name="DOE Joint Genome Institute"/>
            <person name="Kjaerbolling I."/>
            <person name="Vesth T."/>
            <person name="Frisvad J.C."/>
            <person name="Nybo J.L."/>
            <person name="Theobald S."/>
            <person name="Kildgaard S."/>
            <person name="Isbrandt T."/>
            <person name="Kuo A."/>
            <person name="Sato A."/>
            <person name="Lyhne E.K."/>
            <person name="Kogle M.E."/>
            <person name="Wiebenga A."/>
            <person name="Kun R.S."/>
            <person name="Lubbers R.J."/>
            <person name="Makela M.R."/>
            <person name="Barry K."/>
            <person name="Chovatia M."/>
            <person name="Clum A."/>
            <person name="Daum C."/>
            <person name="Haridas S."/>
            <person name="He G."/>
            <person name="LaButti K."/>
            <person name="Lipzen A."/>
            <person name="Mondo S."/>
            <person name="Riley R."/>
            <person name="Salamov A."/>
            <person name="Simmons B.A."/>
            <person name="Magnuson J.K."/>
            <person name="Henrissat B."/>
            <person name="Mortensen U.H."/>
            <person name="Larsen T.O."/>
            <person name="Devries R.P."/>
            <person name="Grigoriev I.V."/>
            <person name="Machida M."/>
            <person name="Baker S.E."/>
            <person name="Andersen M.R."/>
        </authorList>
    </citation>
    <scope>NUCLEOTIDE SEQUENCE [LARGE SCALE GENOMIC DNA]</scope>
    <source>
        <strain evidence="3 4">CBS 117625</strain>
    </source>
</reference>
<feature type="region of interest" description="Disordered" evidence="1">
    <location>
        <begin position="25"/>
        <end position="45"/>
    </location>
</feature>
<feature type="compositionally biased region" description="Basic and acidic residues" evidence="1">
    <location>
        <begin position="136"/>
        <end position="147"/>
    </location>
</feature>
<dbReference type="RefSeq" id="XP_031908944.1">
    <property type="nucleotide sequence ID" value="XM_032055886.1"/>
</dbReference>
<feature type="signal peptide" evidence="2">
    <location>
        <begin position="1"/>
        <end position="17"/>
    </location>
</feature>